<dbReference type="RefSeq" id="WP_348387988.1">
    <property type="nucleotide sequence ID" value="NZ_CP134146.1"/>
</dbReference>
<dbReference type="Pfam" id="PF03466">
    <property type="entry name" value="LysR_substrate"/>
    <property type="match status" value="1"/>
</dbReference>
<dbReference type="CDD" id="cd05466">
    <property type="entry name" value="PBP2_LTTR_substrate"/>
    <property type="match status" value="1"/>
</dbReference>
<gene>
    <name evidence="6" type="ORF">RI845_01470</name>
</gene>
<dbReference type="Gene3D" id="3.40.190.290">
    <property type="match status" value="1"/>
</dbReference>
<dbReference type="SUPFAM" id="SSF46785">
    <property type="entry name" value="Winged helix' DNA-binding domain"/>
    <property type="match status" value="1"/>
</dbReference>
<reference evidence="7" key="1">
    <citation type="submission" date="2023-09" db="EMBL/GenBank/DDBJ databases">
        <authorList>
            <person name="Li S."/>
            <person name="Li X."/>
            <person name="Zhang C."/>
            <person name="Zhao Z."/>
        </authorList>
    </citation>
    <scope>NUCLEOTIDE SEQUENCE [LARGE SCALE GENOMIC DNA]</scope>
    <source>
        <strain evidence="7">SQ345</strain>
    </source>
</reference>
<protein>
    <submittedName>
        <fullName evidence="6">LysR family transcriptional regulator</fullName>
    </submittedName>
</protein>
<evidence type="ECO:0000313" key="6">
    <source>
        <dbReference type="EMBL" id="WNC68834.1"/>
    </source>
</evidence>
<dbReference type="InterPro" id="IPR036388">
    <property type="entry name" value="WH-like_DNA-bd_sf"/>
</dbReference>
<accession>A0ABY9TJ31</accession>
<dbReference type="Gene3D" id="1.10.10.10">
    <property type="entry name" value="Winged helix-like DNA-binding domain superfamily/Winged helix DNA-binding domain"/>
    <property type="match status" value="1"/>
</dbReference>
<dbReference type="PROSITE" id="PS50931">
    <property type="entry name" value="HTH_LYSR"/>
    <property type="match status" value="1"/>
</dbReference>
<evidence type="ECO:0000256" key="3">
    <source>
        <dbReference type="ARBA" id="ARBA00023125"/>
    </source>
</evidence>
<dbReference type="PANTHER" id="PTHR30126:SF98">
    <property type="entry name" value="HTH-TYPE TRANSCRIPTIONAL ACTIVATOR BAUR"/>
    <property type="match status" value="1"/>
</dbReference>
<dbReference type="InterPro" id="IPR000847">
    <property type="entry name" value="LysR_HTH_N"/>
</dbReference>
<keyword evidence="3" id="KW-0238">DNA-binding</keyword>
<dbReference type="Proteomes" id="UP001248581">
    <property type="component" value="Chromosome"/>
</dbReference>
<evidence type="ECO:0000256" key="4">
    <source>
        <dbReference type="ARBA" id="ARBA00023163"/>
    </source>
</evidence>
<dbReference type="PANTHER" id="PTHR30126">
    <property type="entry name" value="HTH-TYPE TRANSCRIPTIONAL REGULATOR"/>
    <property type="match status" value="1"/>
</dbReference>
<keyword evidence="4" id="KW-0804">Transcription</keyword>
<keyword evidence="7" id="KW-1185">Reference proteome</keyword>
<name>A0ABY9TJ31_9GAMM</name>
<keyword evidence="2" id="KW-0805">Transcription regulation</keyword>
<dbReference type="InterPro" id="IPR005119">
    <property type="entry name" value="LysR_subst-bd"/>
</dbReference>
<feature type="domain" description="HTH lysR-type" evidence="5">
    <location>
        <begin position="17"/>
        <end position="72"/>
    </location>
</feature>
<comment type="similarity">
    <text evidence="1">Belongs to the LysR transcriptional regulatory family.</text>
</comment>
<dbReference type="InterPro" id="IPR036390">
    <property type="entry name" value="WH_DNA-bd_sf"/>
</dbReference>
<dbReference type="SUPFAM" id="SSF53850">
    <property type="entry name" value="Periplasmic binding protein-like II"/>
    <property type="match status" value="1"/>
</dbReference>
<evidence type="ECO:0000256" key="1">
    <source>
        <dbReference type="ARBA" id="ARBA00009437"/>
    </source>
</evidence>
<sequence length="305" mass="33840">MPANKNLLPRQIGDAHIRLLRIFKAVIEAGGFAAAEIELNISKPAISQAISELESLMDMKLCNRGRAGFSVTEQGEQVYQSAMQLLASLETFKSQINAINTELVGDLNIGITDNMVTIPQMRISQALNSLKHKAPNVTINIKMIPPNDIEAQILDGQLHIGIVPELRPLPGLNYVQLYKEQSLLYCNEQHPLFNQDLDSISDNAIAQYDAVVPSYAQTVAIKHQQKALNAAATSTDREGIAFLILTGKFIGFLPTHFAERWVCQDKMRSIDARNRNFATKFSAITRKGARNNLILEAYLEALERA</sequence>
<dbReference type="EMBL" id="CP134146">
    <property type="protein sequence ID" value="WNC68834.1"/>
    <property type="molecule type" value="Genomic_DNA"/>
</dbReference>
<organism evidence="6 7">
    <name type="scientific">Thalassotalea nanhaiensis</name>
    <dbReference type="NCBI Taxonomy" id="3065648"/>
    <lineage>
        <taxon>Bacteria</taxon>
        <taxon>Pseudomonadati</taxon>
        <taxon>Pseudomonadota</taxon>
        <taxon>Gammaproteobacteria</taxon>
        <taxon>Alteromonadales</taxon>
        <taxon>Colwelliaceae</taxon>
        <taxon>Thalassotalea</taxon>
    </lineage>
</organism>
<dbReference type="Pfam" id="PF00126">
    <property type="entry name" value="HTH_1"/>
    <property type="match status" value="1"/>
</dbReference>
<evidence type="ECO:0000256" key="2">
    <source>
        <dbReference type="ARBA" id="ARBA00023015"/>
    </source>
</evidence>
<evidence type="ECO:0000259" key="5">
    <source>
        <dbReference type="PROSITE" id="PS50931"/>
    </source>
</evidence>
<evidence type="ECO:0000313" key="7">
    <source>
        <dbReference type="Proteomes" id="UP001248581"/>
    </source>
</evidence>
<proteinExistence type="inferred from homology"/>